<dbReference type="EMBL" id="MU005772">
    <property type="protein sequence ID" value="KAF2708416.1"/>
    <property type="molecule type" value="Genomic_DNA"/>
</dbReference>
<proteinExistence type="predicted"/>
<name>A0A6G1K6A3_9PLEO</name>
<reference evidence="2" key="1">
    <citation type="journal article" date="2020" name="Stud. Mycol.">
        <title>101 Dothideomycetes genomes: a test case for predicting lifestyles and emergence of pathogens.</title>
        <authorList>
            <person name="Haridas S."/>
            <person name="Albert R."/>
            <person name="Binder M."/>
            <person name="Bloem J."/>
            <person name="Labutti K."/>
            <person name="Salamov A."/>
            <person name="Andreopoulos B."/>
            <person name="Baker S."/>
            <person name="Barry K."/>
            <person name="Bills G."/>
            <person name="Bluhm B."/>
            <person name="Cannon C."/>
            <person name="Castanera R."/>
            <person name="Culley D."/>
            <person name="Daum C."/>
            <person name="Ezra D."/>
            <person name="Gonzalez J."/>
            <person name="Henrissat B."/>
            <person name="Kuo A."/>
            <person name="Liang C."/>
            <person name="Lipzen A."/>
            <person name="Lutzoni F."/>
            <person name="Magnuson J."/>
            <person name="Mondo S."/>
            <person name="Nolan M."/>
            <person name="Ohm R."/>
            <person name="Pangilinan J."/>
            <person name="Park H.-J."/>
            <person name="Ramirez L."/>
            <person name="Alfaro M."/>
            <person name="Sun H."/>
            <person name="Tritt A."/>
            <person name="Yoshinaga Y."/>
            <person name="Zwiers L.-H."/>
            <person name="Turgeon B."/>
            <person name="Goodwin S."/>
            <person name="Spatafora J."/>
            <person name="Crous P."/>
            <person name="Grigoriev I."/>
        </authorList>
    </citation>
    <scope>NUCLEOTIDE SEQUENCE</scope>
    <source>
        <strain evidence="2">CBS 279.74</strain>
    </source>
</reference>
<sequence length="124" mass="14432">MKLCVTFSNHKPSCTPRLSSWLYLCGMICCMLYVVSTLPWIRASYRSKEDRVTHHKSRNGYYRVLRTYLSHRLDSRANKCETGQGHTPVLPTVYTFTVQYIHITHRFSSTGTFRKSGIHNLDIT</sequence>
<feature type="transmembrane region" description="Helical" evidence="1">
    <location>
        <begin position="20"/>
        <end position="41"/>
    </location>
</feature>
<keyword evidence="1" id="KW-1133">Transmembrane helix</keyword>
<evidence type="ECO:0000256" key="1">
    <source>
        <dbReference type="SAM" id="Phobius"/>
    </source>
</evidence>
<dbReference type="Proteomes" id="UP000799428">
    <property type="component" value="Unassembled WGS sequence"/>
</dbReference>
<gene>
    <name evidence="2" type="ORF">K504DRAFT_306289</name>
</gene>
<accession>A0A6G1K6A3</accession>
<organism evidence="2 3">
    <name type="scientific">Pleomassaria siparia CBS 279.74</name>
    <dbReference type="NCBI Taxonomy" id="1314801"/>
    <lineage>
        <taxon>Eukaryota</taxon>
        <taxon>Fungi</taxon>
        <taxon>Dikarya</taxon>
        <taxon>Ascomycota</taxon>
        <taxon>Pezizomycotina</taxon>
        <taxon>Dothideomycetes</taxon>
        <taxon>Pleosporomycetidae</taxon>
        <taxon>Pleosporales</taxon>
        <taxon>Pleomassariaceae</taxon>
        <taxon>Pleomassaria</taxon>
    </lineage>
</organism>
<keyword evidence="1" id="KW-0472">Membrane</keyword>
<evidence type="ECO:0000313" key="2">
    <source>
        <dbReference type="EMBL" id="KAF2708416.1"/>
    </source>
</evidence>
<keyword evidence="1" id="KW-0812">Transmembrane</keyword>
<dbReference type="AlphaFoldDB" id="A0A6G1K6A3"/>
<keyword evidence="3" id="KW-1185">Reference proteome</keyword>
<protein>
    <submittedName>
        <fullName evidence="2">Uncharacterized protein</fullName>
    </submittedName>
</protein>
<evidence type="ECO:0000313" key="3">
    <source>
        <dbReference type="Proteomes" id="UP000799428"/>
    </source>
</evidence>